<keyword evidence="7" id="KW-1185">Reference proteome</keyword>
<accession>A0A9N9MQ53</accession>
<protein>
    <recommendedName>
        <fullName evidence="5">Kazal-like domain-containing protein</fullName>
    </recommendedName>
</protein>
<organism evidence="6 7">
    <name type="scientific">Ceutorhynchus assimilis</name>
    <name type="common">cabbage seed weevil</name>
    <dbReference type="NCBI Taxonomy" id="467358"/>
    <lineage>
        <taxon>Eukaryota</taxon>
        <taxon>Metazoa</taxon>
        <taxon>Ecdysozoa</taxon>
        <taxon>Arthropoda</taxon>
        <taxon>Hexapoda</taxon>
        <taxon>Insecta</taxon>
        <taxon>Pterygota</taxon>
        <taxon>Neoptera</taxon>
        <taxon>Endopterygota</taxon>
        <taxon>Coleoptera</taxon>
        <taxon>Polyphaga</taxon>
        <taxon>Cucujiformia</taxon>
        <taxon>Curculionidae</taxon>
        <taxon>Ceutorhynchinae</taxon>
        <taxon>Ceutorhynchus</taxon>
    </lineage>
</organism>
<evidence type="ECO:0000256" key="3">
    <source>
        <dbReference type="ARBA" id="ARBA00023157"/>
    </source>
</evidence>
<dbReference type="GO" id="GO:0004867">
    <property type="term" value="F:serine-type endopeptidase inhibitor activity"/>
    <property type="evidence" value="ECO:0007669"/>
    <property type="project" value="InterPro"/>
</dbReference>
<dbReference type="InterPro" id="IPR036058">
    <property type="entry name" value="Kazal_dom_sf"/>
</dbReference>
<dbReference type="CDD" id="cd00104">
    <property type="entry name" value="KAZAL_FS"/>
    <property type="match status" value="1"/>
</dbReference>
<dbReference type="SMART" id="SM00280">
    <property type="entry name" value="KAZAL"/>
    <property type="match status" value="1"/>
</dbReference>
<dbReference type="InterPro" id="IPR002350">
    <property type="entry name" value="Kazal_dom"/>
</dbReference>
<keyword evidence="3" id="KW-1015">Disulfide bond</keyword>
<dbReference type="Proteomes" id="UP001152799">
    <property type="component" value="Chromosome 5"/>
</dbReference>
<proteinExistence type="predicted"/>
<evidence type="ECO:0000259" key="5">
    <source>
        <dbReference type="PROSITE" id="PS51465"/>
    </source>
</evidence>
<feature type="chain" id="PRO_5040201965" description="Kazal-like domain-containing protein" evidence="4">
    <location>
        <begin position="24"/>
        <end position="119"/>
    </location>
</feature>
<dbReference type="AlphaFoldDB" id="A0A9N9MQ53"/>
<evidence type="ECO:0000256" key="2">
    <source>
        <dbReference type="ARBA" id="ARBA00022525"/>
    </source>
</evidence>
<gene>
    <name evidence="6" type="ORF">CEUTPL_LOCUS9768</name>
</gene>
<dbReference type="PANTHER" id="PTHR21179:SF0">
    <property type="entry name" value="SERINE PROTEASE INHIBITOR KAZAL-TYPE 4"/>
    <property type="match status" value="1"/>
</dbReference>
<evidence type="ECO:0000313" key="7">
    <source>
        <dbReference type="Proteomes" id="UP001152799"/>
    </source>
</evidence>
<dbReference type="SUPFAM" id="SSF100895">
    <property type="entry name" value="Kazal-type serine protease inhibitors"/>
    <property type="match status" value="1"/>
</dbReference>
<dbReference type="OrthoDB" id="126772at2759"/>
<evidence type="ECO:0000256" key="1">
    <source>
        <dbReference type="ARBA" id="ARBA00004613"/>
    </source>
</evidence>
<dbReference type="PROSITE" id="PS51465">
    <property type="entry name" value="KAZAL_2"/>
    <property type="match status" value="1"/>
</dbReference>
<dbReference type="Pfam" id="PF00050">
    <property type="entry name" value="Kazal_1"/>
    <property type="match status" value="1"/>
</dbReference>
<comment type="subcellular location">
    <subcellularLocation>
        <location evidence="1">Secreted</location>
    </subcellularLocation>
</comment>
<dbReference type="GO" id="GO:0005576">
    <property type="term" value="C:extracellular region"/>
    <property type="evidence" value="ECO:0007669"/>
    <property type="project" value="UniProtKB-SubCell"/>
</dbReference>
<feature type="domain" description="Kazal-like" evidence="5">
    <location>
        <begin position="65"/>
        <end position="118"/>
    </location>
</feature>
<feature type="signal peptide" evidence="4">
    <location>
        <begin position="1"/>
        <end position="23"/>
    </location>
</feature>
<dbReference type="Gene3D" id="3.30.60.30">
    <property type="match status" value="1"/>
</dbReference>
<sequence>MDKIYSILTIAVLGILCIHKSSCQVDFNAFSGSQGLDNDFNQVNTNNQDTNLQQSSTPVTTTTSSAAFRACFDACQTIQNYNPVCGSDGVTYNNQFRLQCARRCGQAIQMQRMGTCSTL</sequence>
<dbReference type="EMBL" id="OU892281">
    <property type="protein sequence ID" value="CAG9769255.1"/>
    <property type="molecule type" value="Genomic_DNA"/>
</dbReference>
<reference evidence="6" key="1">
    <citation type="submission" date="2022-01" db="EMBL/GenBank/DDBJ databases">
        <authorList>
            <person name="King R."/>
        </authorList>
    </citation>
    <scope>NUCLEOTIDE SEQUENCE</scope>
</reference>
<name>A0A9N9MQ53_9CUCU</name>
<keyword evidence="4" id="KW-0732">Signal</keyword>
<dbReference type="PANTHER" id="PTHR21179">
    <property type="entry name" value="SERINE-TYPE ENDOPEPTIDASE INHIBITOR"/>
    <property type="match status" value="1"/>
</dbReference>
<dbReference type="InterPro" id="IPR039932">
    <property type="entry name" value="Spink4-like"/>
</dbReference>
<evidence type="ECO:0000256" key="4">
    <source>
        <dbReference type="SAM" id="SignalP"/>
    </source>
</evidence>
<keyword evidence="2" id="KW-0964">Secreted</keyword>
<evidence type="ECO:0000313" key="6">
    <source>
        <dbReference type="EMBL" id="CAG9769255.1"/>
    </source>
</evidence>